<dbReference type="GO" id="GO:0004725">
    <property type="term" value="F:protein tyrosine phosphatase activity"/>
    <property type="evidence" value="ECO:0007669"/>
    <property type="project" value="UniProtKB-EC"/>
</dbReference>
<evidence type="ECO:0000256" key="2">
    <source>
        <dbReference type="ARBA" id="ARBA00013064"/>
    </source>
</evidence>
<feature type="compositionally biased region" description="Acidic residues" evidence="5">
    <location>
        <begin position="118"/>
        <end position="131"/>
    </location>
</feature>
<dbReference type="AlphaFoldDB" id="A0A8H6SXN2"/>
<dbReference type="SUPFAM" id="SSF52799">
    <property type="entry name" value="(Phosphotyrosine protein) phosphatases II"/>
    <property type="match status" value="1"/>
</dbReference>
<feature type="region of interest" description="Disordered" evidence="5">
    <location>
        <begin position="28"/>
        <end position="74"/>
    </location>
</feature>
<evidence type="ECO:0000259" key="7">
    <source>
        <dbReference type="PROSITE" id="PS50056"/>
    </source>
</evidence>
<feature type="region of interest" description="Disordered" evidence="5">
    <location>
        <begin position="110"/>
        <end position="131"/>
    </location>
</feature>
<name>A0A8H6SXN2_MYCCL</name>
<comment type="caution">
    <text evidence="8">The sequence shown here is derived from an EMBL/GenBank/DDBJ whole genome shotgun (WGS) entry which is preliminary data.</text>
</comment>
<dbReference type="GO" id="GO:0043409">
    <property type="term" value="P:negative regulation of MAPK cascade"/>
    <property type="evidence" value="ECO:0007669"/>
    <property type="project" value="TreeGrafter"/>
</dbReference>
<dbReference type="PANTHER" id="PTHR10159:SF519">
    <property type="entry name" value="DUAL SPECIFICITY PROTEIN PHOSPHATASE MPK3"/>
    <property type="match status" value="1"/>
</dbReference>
<dbReference type="Pfam" id="PF00782">
    <property type="entry name" value="DSPc"/>
    <property type="match status" value="1"/>
</dbReference>
<dbReference type="PANTHER" id="PTHR10159">
    <property type="entry name" value="DUAL SPECIFICITY PROTEIN PHOSPHATASE"/>
    <property type="match status" value="1"/>
</dbReference>
<feature type="compositionally biased region" description="Low complexity" evidence="5">
    <location>
        <begin position="28"/>
        <end position="44"/>
    </location>
</feature>
<evidence type="ECO:0000313" key="9">
    <source>
        <dbReference type="Proteomes" id="UP000613580"/>
    </source>
</evidence>
<dbReference type="Gene3D" id="3.90.190.10">
    <property type="entry name" value="Protein tyrosine phosphatase superfamily"/>
    <property type="match status" value="1"/>
</dbReference>
<keyword evidence="4" id="KW-0904">Protein phosphatase</keyword>
<dbReference type="InterPro" id="IPR029021">
    <property type="entry name" value="Prot-tyrosine_phosphatase-like"/>
</dbReference>
<accession>A0A8H6SXN2</accession>
<evidence type="ECO:0000313" key="8">
    <source>
        <dbReference type="EMBL" id="KAF7308135.1"/>
    </source>
</evidence>
<evidence type="ECO:0000256" key="4">
    <source>
        <dbReference type="ARBA" id="ARBA00022912"/>
    </source>
</evidence>
<evidence type="ECO:0000256" key="3">
    <source>
        <dbReference type="ARBA" id="ARBA00022801"/>
    </source>
</evidence>
<dbReference type="EMBL" id="JACAZE010000008">
    <property type="protein sequence ID" value="KAF7308135.1"/>
    <property type="molecule type" value="Genomic_DNA"/>
</dbReference>
<dbReference type="SMART" id="SM00195">
    <property type="entry name" value="DSPc"/>
    <property type="match status" value="1"/>
</dbReference>
<reference evidence="8" key="1">
    <citation type="submission" date="2020-05" db="EMBL/GenBank/DDBJ databases">
        <title>Mycena genomes resolve the evolution of fungal bioluminescence.</title>
        <authorList>
            <person name="Tsai I.J."/>
        </authorList>
    </citation>
    <scope>NUCLEOTIDE SEQUENCE</scope>
    <source>
        <strain evidence="8">110903Hualien_Pintung</strain>
    </source>
</reference>
<keyword evidence="3" id="KW-0378">Hydrolase</keyword>
<dbReference type="EC" id="3.1.3.48" evidence="2"/>
<dbReference type="PROSITE" id="PS50054">
    <property type="entry name" value="TYR_PHOSPHATASE_DUAL"/>
    <property type="match status" value="1"/>
</dbReference>
<feature type="domain" description="Tyrosine-protein phosphatase" evidence="6">
    <location>
        <begin position="74"/>
        <end position="232"/>
    </location>
</feature>
<dbReference type="Proteomes" id="UP000613580">
    <property type="component" value="Unassembled WGS sequence"/>
</dbReference>
<evidence type="ECO:0000259" key="6">
    <source>
        <dbReference type="PROSITE" id="PS50054"/>
    </source>
</evidence>
<dbReference type="CDD" id="cd14498">
    <property type="entry name" value="DSP"/>
    <property type="match status" value="1"/>
</dbReference>
<dbReference type="PROSITE" id="PS50056">
    <property type="entry name" value="TYR_PHOSPHATASE_2"/>
    <property type="match status" value="1"/>
</dbReference>
<dbReference type="GO" id="GO:0005737">
    <property type="term" value="C:cytoplasm"/>
    <property type="evidence" value="ECO:0007669"/>
    <property type="project" value="TreeGrafter"/>
</dbReference>
<dbReference type="InterPro" id="IPR000387">
    <property type="entry name" value="Tyr_Pase_dom"/>
</dbReference>
<sequence length="248" mass="26897">MMLSFENIPKDDIEALCTPLHCILPAASASTSTSPGPSTVTTLPSPTPAGPGGPPLPPWRSQPPNASAGIHAQKPGPAQGALFLGSMEAALDGALLRKHRITHLVQVLETPWAPQPESESDADDEEGEEEEWHFQYHRVDIEDRPSAAAALTAHLPEACDYVGRALGRGESVLVHCQQGVSRSPAVLIAFLIRDKRMSYDAAFAFVKQRRSCIKPNAGFVRALRDWERECRAGRQKARAMSEPRPEGL</sequence>
<dbReference type="OrthoDB" id="273181at2759"/>
<feature type="domain" description="Tyrosine specific protein phosphatases" evidence="7">
    <location>
        <begin position="153"/>
        <end position="210"/>
    </location>
</feature>
<comment type="similarity">
    <text evidence="1">Belongs to the protein-tyrosine phosphatase family. Non-receptor class dual specificity subfamily.</text>
</comment>
<dbReference type="PROSITE" id="PS00383">
    <property type="entry name" value="TYR_PHOSPHATASE_1"/>
    <property type="match status" value="1"/>
</dbReference>
<organism evidence="8 9">
    <name type="scientific">Mycena chlorophos</name>
    <name type="common">Agaric fungus</name>
    <name type="synonym">Agaricus chlorophos</name>
    <dbReference type="NCBI Taxonomy" id="658473"/>
    <lineage>
        <taxon>Eukaryota</taxon>
        <taxon>Fungi</taxon>
        <taxon>Dikarya</taxon>
        <taxon>Basidiomycota</taxon>
        <taxon>Agaricomycotina</taxon>
        <taxon>Agaricomycetes</taxon>
        <taxon>Agaricomycetidae</taxon>
        <taxon>Agaricales</taxon>
        <taxon>Marasmiineae</taxon>
        <taxon>Mycenaceae</taxon>
        <taxon>Mycena</taxon>
    </lineage>
</organism>
<evidence type="ECO:0000256" key="5">
    <source>
        <dbReference type="SAM" id="MobiDB-lite"/>
    </source>
</evidence>
<feature type="compositionally biased region" description="Pro residues" evidence="5">
    <location>
        <begin position="45"/>
        <end position="61"/>
    </location>
</feature>
<protein>
    <recommendedName>
        <fullName evidence="2">protein-tyrosine-phosphatase</fullName>
        <ecNumber evidence="2">3.1.3.48</ecNumber>
    </recommendedName>
</protein>
<dbReference type="InterPro" id="IPR000340">
    <property type="entry name" value="Dual-sp_phosphatase_cat-dom"/>
</dbReference>
<keyword evidence="9" id="KW-1185">Reference proteome</keyword>
<proteinExistence type="inferred from homology"/>
<dbReference type="InterPro" id="IPR016130">
    <property type="entry name" value="Tyr_Pase_AS"/>
</dbReference>
<dbReference type="InterPro" id="IPR020422">
    <property type="entry name" value="TYR_PHOSPHATASE_DUAL_dom"/>
</dbReference>
<gene>
    <name evidence="8" type="ORF">HMN09_00661100</name>
</gene>
<evidence type="ECO:0000256" key="1">
    <source>
        <dbReference type="ARBA" id="ARBA00008601"/>
    </source>
</evidence>